<evidence type="ECO:0000256" key="3">
    <source>
        <dbReference type="ARBA" id="ARBA00022840"/>
    </source>
</evidence>
<proteinExistence type="inferred from homology"/>
<evidence type="ECO:0000256" key="2">
    <source>
        <dbReference type="ARBA" id="ARBA00022741"/>
    </source>
</evidence>
<sequence>MTNPDPTTDAAAPPRYIVGIDLGTTNCAVAFVDTAAGEAGAAGTRVRTWTIPQLVAAGTVEGRENLPSFLYCPAEGEFPPHALAPPWGDPAAVGTGAKGAVPEWAVGTFARDHGAKVPGRQVSSSKSWLCHPGVDRTAPLLPWHAAEGVERLSPVEASAALLAHLRAAWDHAHPHAPLAEQDVVLTLPASFDEVARELTVKAARTAGLPRVVLIEEPQAAFYAWLARHPDNWQEQVAPNTNVLVCDIGGGTSDFALIRVKPPASPSPLGGATDGKVEFHRVAVGEHLILGGDNLDLALAHHLEDRLKKDGTELAPKQWDVLVRQSRRAKETLLGEDAPASVTVTLPGAGRALVAGGLSVSADGDAARAALLEGFLPTVPVTAVPDRKDAGFREVGLPYAADAGITRHLARFLSTHGAVAGAGEGEPARPDAVLFNGGFFASPVLRDRLLGALSDWFPTGDRPVVLANDRLDLAVSRGAAYFGLVRRGLGVRVEAGLARTYYLGAEDGEHGEPRAVCVVPAGTRPGETVRLPDTPVRVRVGRPVELPVFSSGVRLTDPAGSVHAVDETQFASLPLIRTVLKAKGKEGDELPALLEAGLSEIGTLDLAVRERREDGTSGNRWRLSFDVRSTTRTDLSAHAGAGEAAGVADDETLAALEAVLDDAFGSADGSMKPSLKPRDVNDALAEAAGSPRSDWPPTLLRSLWEGLMDRESGRRESSAREARWLNLLGYALRPGYGVALDDWRVAETWRRLHGRLAHADPAVVSQSHVLWRRIGGGLEAGQQRALASPLMGAVKSGGKKGPAADPELLRLLASLERLPTGERETLGRAFVKLAAKEENAGRRETLWWAVGRTGARVPLYGPANSVVPARVAADWADSLIGQFESLPDADDNRPPLWPVVQLARKTGDRYLDFAREPQLRVMQWLAEEDAPSHWVALVRDGGRLDHEEEGLAFGESLPAGLRLG</sequence>
<dbReference type="GO" id="GO:0140662">
    <property type="term" value="F:ATP-dependent protein folding chaperone"/>
    <property type="evidence" value="ECO:0007669"/>
    <property type="project" value="InterPro"/>
</dbReference>
<dbReference type="SUPFAM" id="SSF53067">
    <property type="entry name" value="Actin-like ATPase domain"/>
    <property type="match status" value="2"/>
</dbReference>
<dbReference type="InterPro" id="IPR013126">
    <property type="entry name" value="Hsp_70_fam"/>
</dbReference>
<dbReference type="InterPro" id="IPR043129">
    <property type="entry name" value="ATPase_NBD"/>
</dbReference>
<dbReference type="Pfam" id="PF12531">
    <property type="entry name" value="DUF3731"/>
    <property type="match status" value="1"/>
</dbReference>
<dbReference type="RefSeq" id="WP_242687923.1">
    <property type="nucleotide sequence ID" value="NZ_CP036265.1"/>
</dbReference>
<dbReference type="Gene3D" id="3.30.420.40">
    <property type="match status" value="2"/>
</dbReference>
<keyword evidence="3" id="KW-0067">ATP-binding</keyword>
<evidence type="ECO:0000313" key="4">
    <source>
        <dbReference type="EMBL" id="QDT16915.1"/>
    </source>
</evidence>
<accession>A0A517PC02</accession>
<dbReference type="EMBL" id="CP036265">
    <property type="protein sequence ID" value="QDT16915.1"/>
    <property type="molecule type" value="Genomic_DNA"/>
</dbReference>
<dbReference type="AlphaFoldDB" id="A0A517PC02"/>
<dbReference type="CDD" id="cd10170">
    <property type="entry name" value="ASKHA_NBD_HSP70"/>
    <property type="match status" value="1"/>
</dbReference>
<dbReference type="PANTHER" id="PTHR42749:SF1">
    <property type="entry name" value="CELL SHAPE-DETERMINING PROTEIN MREB"/>
    <property type="match status" value="1"/>
</dbReference>
<dbReference type="GO" id="GO:0005524">
    <property type="term" value="F:ATP binding"/>
    <property type="evidence" value="ECO:0007669"/>
    <property type="project" value="UniProtKB-KW"/>
</dbReference>
<dbReference type="InterPro" id="IPR021030">
    <property type="entry name" value="DUF3731"/>
</dbReference>
<dbReference type="PROSITE" id="PS00297">
    <property type="entry name" value="HSP70_1"/>
    <property type="match status" value="1"/>
</dbReference>
<dbReference type="InterPro" id="IPR018181">
    <property type="entry name" value="Heat_shock_70_CS"/>
</dbReference>
<dbReference type="Pfam" id="PF00012">
    <property type="entry name" value="HSP70"/>
    <property type="match status" value="1"/>
</dbReference>
<protein>
    <submittedName>
        <fullName evidence="4">Chaperone protein HscA</fullName>
    </submittedName>
</protein>
<keyword evidence="5" id="KW-1185">Reference proteome</keyword>
<evidence type="ECO:0000256" key="1">
    <source>
        <dbReference type="ARBA" id="ARBA00007381"/>
    </source>
</evidence>
<name>A0A517PC02_9PLAN</name>
<keyword evidence="2" id="KW-0547">Nucleotide-binding</keyword>
<dbReference type="PANTHER" id="PTHR42749">
    <property type="entry name" value="CELL SHAPE-DETERMINING PROTEIN MREB"/>
    <property type="match status" value="1"/>
</dbReference>
<comment type="similarity">
    <text evidence="1">Belongs to the heat shock protein 70 family.</text>
</comment>
<evidence type="ECO:0000313" key="5">
    <source>
        <dbReference type="Proteomes" id="UP000318741"/>
    </source>
</evidence>
<reference evidence="4 5" key="1">
    <citation type="submission" date="2019-02" db="EMBL/GenBank/DDBJ databases">
        <title>Deep-cultivation of Planctomycetes and their phenomic and genomic characterization uncovers novel biology.</title>
        <authorList>
            <person name="Wiegand S."/>
            <person name="Jogler M."/>
            <person name="Boedeker C."/>
            <person name="Pinto D."/>
            <person name="Vollmers J."/>
            <person name="Rivas-Marin E."/>
            <person name="Kohn T."/>
            <person name="Peeters S.H."/>
            <person name="Heuer A."/>
            <person name="Rast P."/>
            <person name="Oberbeckmann S."/>
            <person name="Bunk B."/>
            <person name="Jeske O."/>
            <person name="Meyerdierks A."/>
            <person name="Storesund J.E."/>
            <person name="Kallscheuer N."/>
            <person name="Luecker S."/>
            <person name="Lage O.M."/>
            <person name="Pohl T."/>
            <person name="Merkel B.J."/>
            <person name="Hornburger P."/>
            <person name="Mueller R.-W."/>
            <person name="Bruemmer F."/>
            <person name="Labrenz M."/>
            <person name="Spormann A.M."/>
            <person name="Op den Camp H."/>
            <person name="Overmann J."/>
            <person name="Amann R."/>
            <person name="Jetten M.S.M."/>
            <person name="Mascher T."/>
            <person name="Medema M.H."/>
            <person name="Devos D.P."/>
            <person name="Kaster A.-K."/>
            <person name="Ovreas L."/>
            <person name="Rohde M."/>
            <person name="Galperin M.Y."/>
            <person name="Jogler C."/>
        </authorList>
    </citation>
    <scope>NUCLEOTIDE SEQUENCE [LARGE SCALE GENOMIC DNA]</scope>
    <source>
        <strain evidence="4 5">CA12</strain>
    </source>
</reference>
<dbReference type="Proteomes" id="UP000318741">
    <property type="component" value="Chromosome"/>
</dbReference>
<dbReference type="KEGG" id="acaf:CA12_30240"/>
<organism evidence="4 5">
    <name type="scientific">Alienimonas californiensis</name>
    <dbReference type="NCBI Taxonomy" id="2527989"/>
    <lineage>
        <taxon>Bacteria</taxon>
        <taxon>Pseudomonadati</taxon>
        <taxon>Planctomycetota</taxon>
        <taxon>Planctomycetia</taxon>
        <taxon>Planctomycetales</taxon>
        <taxon>Planctomycetaceae</taxon>
        <taxon>Alienimonas</taxon>
    </lineage>
</organism>
<gene>
    <name evidence="4" type="primary">hscA</name>
    <name evidence="4" type="ORF">CA12_30240</name>
</gene>